<dbReference type="InterPro" id="IPR029058">
    <property type="entry name" value="AB_hydrolase_fold"/>
</dbReference>
<proteinExistence type="predicted"/>
<dbReference type="GO" id="GO:0008236">
    <property type="term" value="F:serine-type peptidase activity"/>
    <property type="evidence" value="ECO:0007669"/>
    <property type="project" value="InterPro"/>
</dbReference>
<dbReference type="SUPFAM" id="SSF53474">
    <property type="entry name" value="alpha/beta-Hydrolases"/>
    <property type="match status" value="1"/>
</dbReference>
<name>A0A0B7GV30_TREPH</name>
<evidence type="ECO:0000313" key="5">
    <source>
        <dbReference type="Proteomes" id="UP000042527"/>
    </source>
</evidence>
<reference evidence="3" key="1">
    <citation type="submission" date="2015-01" db="EMBL/GenBank/DDBJ databases">
        <authorList>
            <person name="Xiang T."/>
            <person name="Song Y."/>
            <person name="Huang L."/>
            <person name="Wang B."/>
            <person name="Wu P."/>
        </authorList>
    </citation>
    <scope>NUCLEOTIDE SEQUENCE [LARGE SCALE GENOMIC DNA]</scope>
    <source>
        <strain evidence="3">V1</strain>
    </source>
</reference>
<feature type="domain" description="Peptidase S9 prolyl oligopeptidase catalytic" evidence="2">
    <location>
        <begin position="107"/>
        <end position="254"/>
    </location>
</feature>
<dbReference type="PANTHER" id="PTHR22946:SF9">
    <property type="entry name" value="POLYKETIDE TRANSFERASE AF380"/>
    <property type="match status" value="1"/>
</dbReference>
<dbReference type="Gene3D" id="3.40.50.1820">
    <property type="entry name" value="alpha/beta hydrolase"/>
    <property type="match status" value="1"/>
</dbReference>
<evidence type="ECO:0000313" key="6">
    <source>
        <dbReference type="Proteomes" id="UP000323594"/>
    </source>
</evidence>
<keyword evidence="1" id="KW-0378">Hydrolase</keyword>
<reference evidence="4 6" key="3">
    <citation type="submission" date="2019-08" db="EMBL/GenBank/DDBJ databases">
        <authorList>
            <person name="Kuhnert P."/>
        </authorList>
    </citation>
    <scope>NUCLEOTIDE SEQUENCE [LARGE SCALE GENOMIC DNA]</scope>
    <source>
        <strain evidence="4 6">B36.5</strain>
    </source>
</reference>
<dbReference type="PANTHER" id="PTHR22946">
    <property type="entry name" value="DIENELACTONE HYDROLASE DOMAIN-CONTAINING PROTEIN-RELATED"/>
    <property type="match status" value="1"/>
</dbReference>
<evidence type="ECO:0000313" key="4">
    <source>
        <dbReference type="EMBL" id="QEJ99031.1"/>
    </source>
</evidence>
<gene>
    <name evidence="4" type="ORF">FUT82_14215</name>
    <name evidence="3" type="ORF">TPHV1_190039</name>
</gene>
<keyword evidence="5" id="KW-1185">Reference proteome</keyword>
<dbReference type="Proteomes" id="UP000042527">
    <property type="component" value="Unassembled WGS sequence"/>
</dbReference>
<reference evidence="5" key="2">
    <citation type="submission" date="2015-01" db="EMBL/GenBank/DDBJ databases">
        <authorList>
            <person name="Manzoor Shahid"/>
            <person name="Zubair Saima"/>
        </authorList>
    </citation>
    <scope>NUCLEOTIDE SEQUENCE [LARGE SCALE GENOMIC DNA]</scope>
    <source>
        <strain evidence="5">V1</strain>
    </source>
</reference>
<sequence>MSIYTNQNIIEEKIVINGIPCLRFYPSETSGFAQPFPSIIYYHGWSSEKNKQRILGYVFASLGYQMLVADAMHHGERDRFKNYDETLNDFFLPTIMQNLVEFPVLQKYLIDNCKADKNRIAVAGHSMGGYTTAGIFTHNHTVKTALVFNGACNWQGAVRETEEKYKDRGVHIVFDAAARQADPANNIEKIINRPLFLLHGMSDSFVSYKVQKQFYDTLQPKYADTSKIKLMSIERMDHYISIQMLDEAIDWLQKEFLQDG</sequence>
<dbReference type="OrthoDB" id="31158at2"/>
<dbReference type="EMBL" id="CP042817">
    <property type="protein sequence ID" value="QEJ99031.1"/>
    <property type="molecule type" value="Genomic_DNA"/>
</dbReference>
<dbReference type="InterPro" id="IPR050261">
    <property type="entry name" value="FrsA_esterase"/>
</dbReference>
<evidence type="ECO:0000259" key="2">
    <source>
        <dbReference type="Pfam" id="PF00326"/>
    </source>
</evidence>
<protein>
    <submittedName>
        <fullName evidence="4">Prolyl oligopeptidase family serine peptidase</fullName>
    </submittedName>
</protein>
<dbReference type="GO" id="GO:0006508">
    <property type="term" value="P:proteolysis"/>
    <property type="evidence" value="ECO:0007669"/>
    <property type="project" value="InterPro"/>
</dbReference>
<dbReference type="EMBL" id="CDNC01000011">
    <property type="protein sequence ID" value="CEM61432.1"/>
    <property type="molecule type" value="Genomic_DNA"/>
</dbReference>
<dbReference type="RefSeq" id="WP_024753039.1">
    <property type="nucleotide sequence ID" value="NZ_CDNC01000011.1"/>
</dbReference>
<dbReference type="Pfam" id="PF00326">
    <property type="entry name" value="Peptidase_S9"/>
    <property type="match status" value="1"/>
</dbReference>
<dbReference type="AlphaFoldDB" id="A0A0B7GV30"/>
<dbReference type="Proteomes" id="UP000323594">
    <property type="component" value="Chromosome"/>
</dbReference>
<dbReference type="InterPro" id="IPR001375">
    <property type="entry name" value="Peptidase_S9_cat"/>
</dbReference>
<dbReference type="GO" id="GO:0052689">
    <property type="term" value="F:carboxylic ester hydrolase activity"/>
    <property type="evidence" value="ECO:0007669"/>
    <property type="project" value="UniProtKB-ARBA"/>
</dbReference>
<evidence type="ECO:0000256" key="1">
    <source>
        <dbReference type="ARBA" id="ARBA00022801"/>
    </source>
</evidence>
<evidence type="ECO:0000313" key="3">
    <source>
        <dbReference type="EMBL" id="CEM61432.1"/>
    </source>
</evidence>
<organism evidence="3 5">
    <name type="scientific">Treponema phagedenis</name>
    <dbReference type="NCBI Taxonomy" id="162"/>
    <lineage>
        <taxon>Bacteria</taxon>
        <taxon>Pseudomonadati</taxon>
        <taxon>Spirochaetota</taxon>
        <taxon>Spirochaetia</taxon>
        <taxon>Spirochaetales</taxon>
        <taxon>Treponemataceae</taxon>
        <taxon>Treponema</taxon>
    </lineage>
</organism>
<accession>A0A0B7GV30</accession>